<keyword evidence="3 8" id="KW-0813">Transport</keyword>
<keyword evidence="5" id="KW-0677">Repeat</keyword>
<dbReference type="GO" id="GO:0016020">
    <property type="term" value="C:membrane"/>
    <property type="evidence" value="ECO:0007669"/>
    <property type="project" value="UniProtKB-SubCell"/>
</dbReference>
<dbReference type="Gene3D" id="1.50.40.10">
    <property type="entry name" value="Mitochondrial carrier domain"/>
    <property type="match status" value="1"/>
</dbReference>
<evidence type="ECO:0000313" key="9">
    <source>
        <dbReference type="EMBL" id="KAJ3639019.1"/>
    </source>
</evidence>
<dbReference type="PANTHER" id="PTHR24089">
    <property type="entry name" value="SOLUTE CARRIER FAMILY 25"/>
    <property type="match status" value="1"/>
</dbReference>
<feature type="non-terminal residue" evidence="9">
    <location>
        <position position="1"/>
    </location>
</feature>
<evidence type="ECO:0000256" key="2">
    <source>
        <dbReference type="ARBA" id="ARBA00006375"/>
    </source>
</evidence>
<dbReference type="InterPro" id="IPR018108">
    <property type="entry name" value="MCP_transmembrane"/>
</dbReference>
<dbReference type="GO" id="GO:0055085">
    <property type="term" value="P:transmembrane transport"/>
    <property type="evidence" value="ECO:0007669"/>
    <property type="project" value="InterPro"/>
</dbReference>
<evidence type="ECO:0000256" key="5">
    <source>
        <dbReference type="ARBA" id="ARBA00022737"/>
    </source>
</evidence>
<keyword evidence="4 7" id="KW-0812">Transmembrane</keyword>
<dbReference type="PRINTS" id="PR00926">
    <property type="entry name" value="MITOCARRIER"/>
</dbReference>
<proteinExistence type="inferred from homology"/>
<organism evidence="9 10">
    <name type="scientific">Zophobas morio</name>
    <dbReference type="NCBI Taxonomy" id="2755281"/>
    <lineage>
        <taxon>Eukaryota</taxon>
        <taxon>Metazoa</taxon>
        <taxon>Ecdysozoa</taxon>
        <taxon>Arthropoda</taxon>
        <taxon>Hexapoda</taxon>
        <taxon>Insecta</taxon>
        <taxon>Pterygota</taxon>
        <taxon>Neoptera</taxon>
        <taxon>Endopterygota</taxon>
        <taxon>Coleoptera</taxon>
        <taxon>Polyphaga</taxon>
        <taxon>Cucujiformia</taxon>
        <taxon>Tenebrionidae</taxon>
        <taxon>Zophobas</taxon>
    </lineage>
</organism>
<reference evidence="9" key="1">
    <citation type="journal article" date="2023" name="G3 (Bethesda)">
        <title>Whole genome assemblies of Zophobas morio and Tenebrio molitor.</title>
        <authorList>
            <person name="Kaur S."/>
            <person name="Stinson S.A."/>
            <person name="diCenzo G.C."/>
        </authorList>
    </citation>
    <scope>NUCLEOTIDE SEQUENCE</scope>
    <source>
        <strain evidence="9">QUZm001</strain>
    </source>
</reference>
<feature type="repeat" description="Solcar" evidence="7">
    <location>
        <begin position="81"/>
        <end position="169"/>
    </location>
</feature>
<name>A0AA38HL09_9CUCU</name>
<comment type="caution">
    <text evidence="9">The sequence shown here is derived from an EMBL/GenBank/DDBJ whole genome shotgun (WGS) entry which is preliminary data.</text>
</comment>
<keyword evidence="10" id="KW-1185">Reference proteome</keyword>
<dbReference type="InterPro" id="IPR002067">
    <property type="entry name" value="MCP"/>
</dbReference>
<evidence type="ECO:0000313" key="10">
    <source>
        <dbReference type="Proteomes" id="UP001168821"/>
    </source>
</evidence>
<evidence type="ECO:0000256" key="3">
    <source>
        <dbReference type="ARBA" id="ARBA00022448"/>
    </source>
</evidence>
<gene>
    <name evidence="9" type="ORF">Zmor_024807</name>
</gene>
<protein>
    <recommendedName>
        <fullName evidence="11">Mitochondrial carrier protein</fullName>
    </recommendedName>
</protein>
<keyword evidence="6 7" id="KW-0472">Membrane</keyword>
<accession>A0AA38HL09</accession>
<evidence type="ECO:0000256" key="6">
    <source>
        <dbReference type="ARBA" id="ARBA00023136"/>
    </source>
</evidence>
<evidence type="ECO:0000256" key="8">
    <source>
        <dbReference type="RuleBase" id="RU000488"/>
    </source>
</evidence>
<dbReference type="AlphaFoldDB" id="A0AA38HL09"/>
<dbReference type="SUPFAM" id="SSF103506">
    <property type="entry name" value="Mitochondrial carrier"/>
    <property type="match status" value="1"/>
</dbReference>
<comment type="similarity">
    <text evidence="2 8">Belongs to the mitochondrial carrier (TC 2.A.29) family.</text>
</comment>
<evidence type="ECO:0008006" key="11">
    <source>
        <dbReference type="Google" id="ProtNLM"/>
    </source>
</evidence>
<sequence>IIHCGRTIIAEEGGVLSTALFRGLAPTLLGISPYVALNFSVYESLKNLFQSYYCVAGSDALPVPIRLLCGAAAGAVAQTGTPKLLMFVKSRISYAVLVAYPLDLVRRRMQVRGIFCDLPFEYKGTLNAVLTIAREEGLAGLYRGLVPNYYKVVPSISVSYIVYEFCLKHLF</sequence>
<evidence type="ECO:0000256" key="7">
    <source>
        <dbReference type="PROSITE-ProRule" id="PRU00282"/>
    </source>
</evidence>
<evidence type="ECO:0000256" key="4">
    <source>
        <dbReference type="ARBA" id="ARBA00022692"/>
    </source>
</evidence>
<evidence type="ECO:0000256" key="1">
    <source>
        <dbReference type="ARBA" id="ARBA00004141"/>
    </source>
</evidence>
<dbReference type="InterPro" id="IPR023395">
    <property type="entry name" value="MCP_dom_sf"/>
</dbReference>
<dbReference type="EMBL" id="JALNTZ010000071">
    <property type="protein sequence ID" value="KAJ3639019.1"/>
    <property type="molecule type" value="Genomic_DNA"/>
</dbReference>
<dbReference type="PROSITE" id="PS50920">
    <property type="entry name" value="SOLCAR"/>
    <property type="match status" value="1"/>
</dbReference>
<dbReference type="Pfam" id="PF00153">
    <property type="entry name" value="Mito_carr"/>
    <property type="match status" value="2"/>
</dbReference>
<comment type="subcellular location">
    <subcellularLocation>
        <location evidence="1">Membrane</location>
        <topology evidence="1">Multi-pass membrane protein</topology>
    </subcellularLocation>
</comment>
<dbReference type="Proteomes" id="UP001168821">
    <property type="component" value="Unassembled WGS sequence"/>
</dbReference>